<keyword evidence="2" id="KW-0732">Signal</keyword>
<evidence type="ECO:0000313" key="4">
    <source>
        <dbReference type="Proteomes" id="UP001589890"/>
    </source>
</evidence>
<dbReference type="Pfam" id="PF05139">
    <property type="entry name" value="Erythro_esteras"/>
    <property type="match status" value="1"/>
</dbReference>
<feature type="region of interest" description="Disordered" evidence="1">
    <location>
        <begin position="430"/>
        <end position="450"/>
    </location>
</feature>
<dbReference type="Proteomes" id="UP001589890">
    <property type="component" value="Unassembled WGS sequence"/>
</dbReference>
<evidence type="ECO:0000256" key="2">
    <source>
        <dbReference type="SAM" id="SignalP"/>
    </source>
</evidence>
<dbReference type="RefSeq" id="WP_380046225.1">
    <property type="nucleotide sequence ID" value="NZ_JBHLTC010000012.1"/>
</dbReference>
<dbReference type="EC" id="3.1.1.-" evidence="3"/>
<dbReference type="Gene3D" id="1.20.1440.30">
    <property type="entry name" value="Biosynthetic Protein domain"/>
    <property type="match status" value="1"/>
</dbReference>
<protein>
    <submittedName>
        <fullName evidence="3">Erythromycin esterase family protein</fullName>
        <ecNumber evidence="3">3.1.1.-</ecNumber>
    </submittedName>
</protein>
<dbReference type="InterPro" id="IPR052036">
    <property type="entry name" value="Hydrolase/PRTase-associated"/>
</dbReference>
<name>A0ABV6QJ18_9ACTN</name>
<evidence type="ECO:0000313" key="3">
    <source>
        <dbReference type="EMBL" id="MFC0624643.1"/>
    </source>
</evidence>
<dbReference type="InterPro" id="IPR014622">
    <property type="entry name" value="UCP036794_erythomycin"/>
</dbReference>
<reference evidence="3 4" key="1">
    <citation type="submission" date="2024-09" db="EMBL/GenBank/DDBJ databases">
        <authorList>
            <person name="Sun Q."/>
            <person name="Mori K."/>
        </authorList>
    </citation>
    <scope>NUCLEOTIDE SEQUENCE [LARGE SCALE GENOMIC DNA]</scope>
    <source>
        <strain evidence="3 4">CGMCC 1.15906</strain>
    </source>
</reference>
<dbReference type="PANTHER" id="PTHR31299">
    <property type="entry name" value="ESTERASE, PUTATIVE (AFU_ORTHOLOGUE AFUA_1G05850)-RELATED"/>
    <property type="match status" value="1"/>
</dbReference>
<dbReference type="CDD" id="cd14728">
    <property type="entry name" value="Ere-like"/>
    <property type="match status" value="1"/>
</dbReference>
<keyword evidence="3" id="KW-0378">Hydrolase</keyword>
<keyword evidence="4" id="KW-1185">Reference proteome</keyword>
<dbReference type="Gene3D" id="3.40.1660.10">
    <property type="entry name" value="EreA-like (biosynthetic domain)"/>
    <property type="match status" value="1"/>
</dbReference>
<feature type="signal peptide" evidence="2">
    <location>
        <begin position="1"/>
        <end position="21"/>
    </location>
</feature>
<dbReference type="EMBL" id="JBHLTC010000012">
    <property type="protein sequence ID" value="MFC0624643.1"/>
    <property type="molecule type" value="Genomic_DNA"/>
</dbReference>
<dbReference type="PANTHER" id="PTHR31299:SF0">
    <property type="entry name" value="ESTERASE, PUTATIVE (AFU_ORTHOLOGUE AFUA_1G05850)-RELATED"/>
    <property type="match status" value="1"/>
</dbReference>
<organism evidence="3 4">
    <name type="scientific">Kribbella deserti</name>
    <dbReference type="NCBI Taxonomy" id="1926257"/>
    <lineage>
        <taxon>Bacteria</taxon>
        <taxon>Bacillati</taxon>
        <taxon>Actinomycetota</taxon>
        <taxon>Actinomycetes</taxon>
        <taxon>Propionibacteriales</taxon>
        <taxon>Kribbellaceae</taxon>
        <taxon>Kribbella</taxon>
    </lineage>
</organism>
<sequence length="450" mass="50509">MSVTRCLVAAGLTLLSLSLVAAPAQASTPSDDPVRALNRHAQPIRSTEPFARAADLRGLERAIGQASVVGVGEATHSSHEFFTLKHRIFRQLVERKGFRTFSLEIAWSTGLRLNEYVLTGKGDPAAILRAEDAVWATQEYVDLLKWMRAYNRSHRDKLRFMGNDPVYPGNPVFAEVTGHLGQEHPALLAAYQRLQARLRLATTEPEAWRNAYIERPLAERKAVAAEAASMHRKLARASRNEWAVQNALVIAQTLHLLAFDFTRPEEEAPRAMLFRDRTMAENTAWWHRYTGDKVVLSAHNGHVGYVSPDRYYPKLQGAFLRDQLGRKYVNIGMSYYQGGFNAQDETGAWKEFHLGPAPAGYNEHTLDQVRYRDFLIDTRTAPAAARGWLDKTRPTRDVGTAYPDPDNLIALGRSYDLVVHLHRVTPARRLTSPLQRSLRPQSGAGRAGSR</sequence>
<dbReference type="GO" id="GO:0016787">
    <property type="term" value="F:hydrolase activity"/>
    <property type="evidence" value="ECO:0007669"/>
    <property type="project" value="UniProtKB-KW"/>
</dbReference>
<comment type="caution">
    <text evidence="3">The sequence shown here is derived from an EMBL/GenBank/DDBJ whole genome shotgun (WGS) entry which is preliminary data.</text>
</comment>
<feature type="chain" id="PRO_5047341596" evidence="2">
    <location>
        <begin position="22"/>
        <end position="450"/>
    </location>
</feature>
<accession>A0ABV6QJ18</accession>
<dbReference type="InterPro" id="IPR007815">
    <property type="entry name" value="Emycin_Estase"/>
</dbReference>
<evidence type="ECO:0000256" key="1">
    <source>
        <dbReference type="SAM" id="MobiDB-lite"/>
    </source>
</evidence>
<dbReference type="Gene3D" id="3.30.1870.10">
    <property type="entry name" value="EreA-like, domain 2"/>
    <property type="match status" value="1"/>
</dbReference>
<proteinExistence type="predicted"/>
<gene>
    <name evidence="3" type="ORF">ACFFGN_11265</name>
</gene>
<dbReference type="PIRSF" id="PIRSF036794">
    <property type="entry name" value="UCP_erythr_ester"/>
    <property type="match status" value="1"/>
</dbReference>
<dbReference type="SUPFAM" id="SSF159501">
    <property type="entry name" value="EreA/ChaN-like"/>
    <property type="match status" value="1"/>
</dbReference>